<comment type="caution">
    <text evidence="2">The sequence shown here is derived from an EMBL/GenBank/DDBJ whole genome shotgun (WGS) entry which is preliminary data.</text>
</comment>
<feature type="transmembrane region" description="Helical" evidence="1">
    <location>
        <begin position="100"/>
        <end position="118"/>
    </location>
</feature>
<reference evidence="2 3" key="1">
    <citation type="submission" date="2024-12" db="EMBL/GenBank/DDBJ databases">
        <authorList>
            <person name="Hu S."/>
        </authorList>
    </citation>
    <scope>NUCLEOTIDE SEQUENCE [LARGE SCALE GENOMIC DNA]</scope>
    <source>
        <strain evidence="2 3">P-25</strain>
    </source>
</reference>
<evidence type="ECO:0000256" key="1">
    <source>
        <dbReference type="SAM" id="Phobius"/>
    </source>
</evidence>
<keyword evidence="1" id="KW-1133">Transmembrane helix</keyword>
<proteinExistence type="predicted"/>
<keyword evidence="1" id="KW-0812">Transmembrane</keyword>
<keyword evidence="3" id="KW-1185">Reference proteome</keyword>
<sequence>MENTLFEAPEYPILAKFKTCVILFVKQAIILLLMLLLIRIAEIGFYYFSKQVHGNSISLMADGMLSSFIYFLKSLPILFIPYVVIFFSNMRGLALKIMNYILFALYLLVELLLAKYFFETKMLLGETLPLGQHIELTKWFSPNYYWFGGVILVLVLLWFLLETARKLVFIETISAFVIVTVGLLMLFFGVSSLPEEEKSVLFRVKVSKSAYLLEKTCAFYFEEEPEVDIYKENYID</sequence>
<protein>
    <submittedName>
        <fullName evidence="2">Uncharacterized protein</fullName>
    </submittedName>
</protein>
<feature type="transmembrane region" description="Helical" evidence="1">
    <location>
        <begin position="144"/>
        <end position="161"/>
    </location>
</feature>
<accession>A0ABW9JF07</accession>
<dbReference type="RefSeq" id="WP_138727890.1">
    <property type="nucleotide sequence ID" value="NZ_SRMP02000001.1"/>
</dbReference>
<name>A0ABW9JF07_9SPHI</name>
<keyword evidence="1" id="KW-0472">Membrane</keyword>
<gene>
    <name evidence="2" type="ORF">E5L68_002840</name>
</gene>
<feature type="transmembrane region" description="Helical" evidence="1">
    <location>
        <begin position="68"/>
        <end position="88"/>
    </location>
</feature>
<evidence type="ECO:0000313" key="2">
    <source>
        <dbReference type="EMBL" id="MFN0290308.1"/>
    </source>
</evidence>
<feature type="transmembrane region" description="Helical" evidence="1">
    <location>
        <begin position="21"/>
        <end position="48"/>
    </location>
</feature>
<feature type="transmembrane region" description="Helical" evidence="1">
    <location>
        <begin position="168"/>
        <end position="190"/>
    </location>
</feature>
<dbReference type="EMBL" id="SRMP02000001">
    <property type="protein sequence ID" value="MFN0290308.1"/>
    <property type="molecule type" value="Genomic_DNA"/>
</dbReference>
<dbReference type="Proteomes" id="UP001517367">
    <property type="component" value="Unassembled WGS sequence"/>
</dbReference>
<organism evidence="2 3">
    <name type="scientific">Pedobacter helvus</name>
    <dbReference type="NCBI Taxonomy" id="2563444"/>
    <lineage>
        <taxon>Bacteria</taxon>
        <taxon>Pseudomonadati</taxon>
        <taxon>Bacteroidota</taxon>
        <taxon>Sphingobacteriia</taxon>
        <taxon>Sphingobacteriales</taxon>
        <taxon>Sphingobacteriaceae</taxon>
        <taxon>Pedobacter</taxon>
    </lineage>
</organism>
<evidence type="ECO:0000313" key="3">
    <source>
        <dbReference type="Proteomes" id="UP001517367"/>
    </source>
</evidence>